<dbReference type="InterPro" id="IPR050570">
    <property type="entry name" value="Cell_wall_metabolism_enzyme"/>
</dbReference>
<evidence type="ECO:0000256" key="6">
    <source>
        <dbReference type="ARBA" id="ARBA00023049"/>
    </source>
</evidence>
<feature type="transmembrane region" description="Helical" evidence="7">
    <location>
        <begin position="41"/>
        <end position="66"/>
    </location>
</feature>
<sequence length="388" mass="40913">MSMSRLAQLRGLIQALFPERHLYLRSGGEMKGVVLSPARQMIFAAIALGLLVWFATSSIAILVGAFTQSRSDEELAQMQARSERWVADREARLNSAVAQLNASGASLGGLAESIEKRHAALALLLTDLRGEPGAMAALAPALKGAPNPEADPIERIAAVQANQERLVGAAEDYARTRADRLRLAFRLAGLAPSGYASAAASGGPLLEARDPRALAAVLDVDERFAGRIQKAAENLSAANALSETAQGLPFAQPATGARKTSSFGVRFDPFTGRPAFHSGLDFVSGFGSPILSTAPGVVSYAGLRSGYGKTVEVDHGRGFKTRYAHLSAISVTPGQRIAVGQRVGALGNTGRSTGPHLHYEIWLNGRAVNPHRFIRAGEHVQQASPQAG</sequence>
<dbReference type="Gene3D" id="2.70.70.10">
    <property type="entry name" value="Glucose Permease (Domain IIA)"/>
    <property type="match status" value="1"/>
</dbReference>
<keyword evidence="2" id="KW-0645">Protease</keyword>
<dbReference type="EMBL" id="CP029479">
    <property type="protein sequence ID" value="AWM77591.1"/>
    <property type="molecule type" value="Genomic_DNA"/>
</dbReference>
<dbReference type="PANTHER" id="PTHR21666:SF288">
    <property type="entry name" value="CELL DIVISION PROTEIN YTFB"/>
    <property type="match status" value="1"/>
</dbReference>
<dbReference type="GO" id="GO:0004222">
    <property type="term" value="F:metalloendopeptidase activity"/>
    <property type="evidence" value="ECO:0007669"/>
    <property type="project" value="TreeGrafter"/>
</dbReference>
<dbReference type="KEGG" id="phb:HYN04_07355"/>
<comment type="cofactor">
    <cofactor evidence="1">
        <name>Zn(2+)</name>
        <dbReference type="ChEBI" id="CHEBI:29105"/>
    </cofactor>
</comment>
<evidence type="ECO:0000256" key="3">
    <source>
        <dbReference type="ARBA" id="ARBA00022723"/>
    </source>
</evidence>
<keyword evidence="5" id="KW-0862">Zinc</keyword>
<dbReference type="CDD" id="cd12797">
    <property type="entry name" value="M23_peptidase"/>
    <property type="match status" value="1"/>
</dbReference>
<keyword evidence="6" id="KW-0482">Metalloprotease</keyword>
<name>A0A2Z3HW39_9CAUL</name>
<evidence type="ECO:0000256" key="4">
    <source>
        <dbReference type="ARBA" id="ARBA00022801"/>
    </source>
</evidence>
<evidence type="ECO:0000256" key="1">
    <source>
        <dbReference type="ARBA" id="ARBA00001947"/>
    </source>
</evidence>
<keyword evidence="7" id="KW-0812">Transmembrane</keyword>
<reference evidence="10" key="1">
    <citation type="submission" date="2018-05" db="EMBL/GenBank/DDBJ databases">
        <title>Genome sequencing of Phenylobacterium sp. HYN0004.</title>
        <authorList>
            <person name="Yi H."/>
            <person name="Baek C."/>
        </authorList>
    </citation>
    <scope>NUCLEOTIDE SEQUENCE [LARGE SCALE GENOMIC DNA]</scope>
    <source>
        <strain evidence="10">HYN0004</strain>
    </source>
</reference>
<dbReference type="Pfam" id="PF01551">
    <property type="entry name" value="Peptidase_M23"/>
    <property type="match status" value="1"/>
</dbReference>
<protein>
    <submittedName>
        <fullName evidence="9">Peptidase M24</fullName>
    </submittedName>
</protein>
<dbReference type="AlphaFoldDB" id="A0A2Z3HW39"/>
<proteinExistence type="predicted"/>
<evidence type="ECO:0000313" key="10">
    <source>
        <dbReference type="Proteomes" id="UP000247763"/>
    </source>
</evidence>
<keyword evidence="7" id="KW-1133">Transmembrane helix</keyword>
<dbReference type="InterPro" id="IPR016047">
    <property type="entry name" value="M23ase_b-sheet_dom"/>
</dbReference>
<keyword evidence="10" id="KW-1185">Reference proteome</keyword>
<organism evidence="9 10">
    <name type="scientific">Phenylobacterium parvum</name>
    <dbReference type="NCBI Taxonomy" id="2201350"/>
    <lineage>
        <taxon>Bacteria</taxon>
        <taxon>Pseudomonadati</taxon>
        <taxon>Pseudomonadota</taxon>
        <taxon>Alphaproteobacteria</taxon>
        <taxon>Caulobacterales</taxon>
        <taxon>Caulobacteraceae</taxon>
        <taxon>Phenylobacterium</taxon>
    </lineage>
</organism>
<dbReference type="GO" id="GO:0046872">
    <property type="term" value="F:metal ion binding"/>
    <property type="evidence" value="ECO:0007669"/>
    <property type="project" value="UniProtKB-KW"/>
</dbReference>
<dbReference type="OrthoDB" id="9805070at2"/>
<evidence type="ECO:0000256" key="2">
    <source>
        <dbReference type="ARBA" id="ARBA00022670"/>
    </source>
</evidence>
<dbReference type="InterPro" id="IPR011055">
    <property type="entry name" value="Dup_hybrid_motif"/>
</dbReference>
<keyword evidence="3" id="KW-0479">Metal-binding</keyword>
<feature type="domain" description="M23ase beta-sheet core" evidence="8">
    <location>
        <begin position="276"/>
        <end position="370"/>
    </location>
</feature>
<dbReference type="Proteomes" id="UP000247763">
    <property type="component" value="Chromosome"/>
</dbReference>
<evidence type="ECO:0000259" key="8">
    <source>
        <dbReference type="Pfam" id="PF01551"/>
    </source>
</evidence>
<accession>A0A2Z3HW39</accession>
<gene>
    <name evidence="9" type="ORF">HYN04_07355</name>
</gene>
<dbReference type="PANTHER" id="PTHR21666">
    <property type="entry name" value="PEPTIDASE-RELATED"/>
    <property type="match status" value="1"/>
</dbReference>
<keyword evidence="7" id="KW-0472">Membrane</keyword>
<evidence type="ECO:0000256" key="7">
    <source>
        <dbReference type="SAM" id="Phobius"/>
    </source>
</evidence>
<evidence type="ECO:0000256" key="5">
    <source>
        <dbReference type="ARBA" id="ARBA00022833"/>
    </source>
</evidence>
<dbReference type="SUPFAM" id="SSF51261">
    <property type="entry name" value="Duplicated hybrid motif"/>
    <property type="match status" value="1"/>
</dbReference>
<keyword evidence="4" id="KW-0378">Hydrolase</keyword>
<dbReference type="GO" id="GO:0006508">
    <property type="term" value="P:proteolysis"/>
    <property type="evidence" value="ECO:0007669"/>
    <property type="project" value="UniProtKB-KW"/>
</dbReference>
<evidence type="ECO:0000313" key="9">
    <source>
        <dbReference type="EMBL" id="AWM77591.1"/>
    </source>
</evidence>
<dbReference type="FunFam" id="2.70.70.10:FF:000006">
    <property type="entry name" value="M23 family peptidase"/>
    <property type="match status" value="1"/>
</dbReference>